<proteinExistence type="predicted"/>
<evidence type="ECO:0000313" key="2">
    <source>
        <dbReference type="Proteomes" id="UP000639643"/>
    </source>
</evidence>
<gene>
    <name evidence="1" type="ORF">CMUS01_08316</name>
</gene>
<dbReference type="AlphaFoldDB" id="A0A8H6NDN5"/>
<sequence>MPMARLLDTNNKVSTKCYYSAVEMAKATQPPNFLTAEEAGNNGLRCGDATWSSRAPSLHPRGTATTAGAGTTTLAASRMTRGGAIDQPALPFLIPWLRTSTN</sequence>
<dbReference type="EMBL" id="WIGM01000320">
    <property type="protein sequence ID" value="KAF6829068.1"/>
    <property type="molecule type" value="Genomic_DNA"/>
</dbReference>
<reference evidence="1" key="1">
    <citation type="journal article" date="2020" name="Phytopathology">
        <title>Genome Sequence Resources of Colletotrichum truncatum, C. plurivorum, C. musicola, and C. sojae: Four Species Pathogenic to Soybean (Glycine max).</title>
        <authorList>
            <person name="Rogerio F."/>
            <person name="Boufleur T.R."/>
            <person name="Ciampi-Guillardi M."/>
            <person name="Sukno S.A."/>
            <person name="Thon M.R."/>
            <person name="Massola Junior N.S."/>
            <person name="Baroncelli R."/>
        </authorList>
    </citation>
    <scope>NUCLEOTIDE SEQUENCE</scope>
    <source>
        <strain evidence="1">LFN0074</strain>
    </source>
</reference>
<organism evidence="1 2">
    <name type="scientific">Colletotrichum musicola</name>
    <dbReference type="NCBI Taxonomy" id="2175873"/>
    <lineage>
        <taxon>Eukaryota</taxon>
        <taxon>Fungi</taxon>
        <taxon>Dikarya</taxon>
        <taxon>Ascomycota</taxon>
        <taxon>Pezizomycotina</taxon>
        <taxon>Sordariomycetes</taxon>
        <taxon>Hypocreomycetidae</taxon>
        <taxon>Glomerellales</taxon>
        <taxon>Glomerellaceae</taxon>
        <taxon>Colletotrichum</taxon>
        <taxon>Colletotrichum orchidearum species complex</taxon>
    </lineage>
</organism>
<keyword evidence="2" id="KW-1185">Reference proteome</keyword>
<accession>A0A8H6NDN5</accession>
<comment type="caution">
    <text evidence="1">The sequence shown here is derived from an EMBL/GenBank/DDBJ whole genome shotgun (WGS) entry which is preliminary data.</text>
</comment>
<evidence type="ECO:0000313" key="1">
    <source>
        <dbReference type="EMBL" id="KAF6829068.1"/>
    </source>
</evidence>
<dbReference type="Proteomes" id="UP000639643">
    <property type="component" value="Unassembled WGS sequence"/>
</dbReference>
<name>A0A8H6NDN5_9PEZI</name>
<protein>
    <submittedName>
        <fullName evidence="1">Uncharacterized protein</fullName>
    </submittedName>
</protein>